<evidence type="ECO:0000256" key="6">
    <source>
        <dbReference type="SAM" id="Phobius"/>
    </source>
</evidence>
<keyword evidence="4" id="KW-0732">Signal</keyword>
<keyword evidence="6" id="KW-0472">Membrane</keyword>
<protein>
    <submittedName>
        <fullName evidence="8">LPXTG cell wall anchor domain-containing protein</fullName>
    </submittedName>
</protein>
<comment type="caution">
    <text evidence="8">The sequence shown here is derived from an EMBL/GenBank/DDBJ whole genome shotgun (WGS) entry which is preliminary data.</text>
</comment>
<dbReference type="AlphaFoldDB" id="A0A939SPV0"/>
<dbReference type="NCBIfam" id="TIGR01167">
    <property type="entry name" value="LPXTG_anchor"/>
    <property type="match status" value="1"/>
</dbReference>
<evidence type="ECO:0000313" key="8">
    <source>
        <dbReference type="EMBL" id="MBO1919853.1"/>
    </source>
</evidence>
<keyword evidence="5" id="KW-0572">Peptidoglycan-anchor</keyword>
<evidence type="ECO:0000256" key="1">
    <source>
        <dbReference type="ARBA" id="ARBA00004168"/>
    </source>
</evidence>
<evidence type="ECO:0000256" key="4">
    <source>
        <dbReference type="ARBA" id="ARBA00022729"/>
    </source>
</evidence>
<evidence type="ECO:0000256" key="3">
    <source>
        <dbReference type="ARBA" id="ARBA00022525"/>
    </source>
</evidence>
<organism evidence="8">
    <name type="scientific">Staphylococcus xylosus</name>
    <dbReference type="NCBI Taxonomy" id="1288"/>
    <lineage>
        <taxon>Bacteria</taxon>
        <taxon>Bacillati</taxon>
        <taxon>Bacillota</taxon>
        <taxon>Bacilli</taxon>
        <taxon>Bacillales</taxon>
        <taxon>Staphylococcaceae</taxon>
        <taxon>Staphylococcus</taxon>
    </lineage>
</organism>
<accession>A0A939SPV0</accession>
<name>A0A939SPV0_STAXY</name>
<keyword evidence="3" id="KW-0964">Secreted</keyword>
<evidence type="ECO:0000256" key="5">
    <source>
        <dbReference type="ARBA" id="ARBA00023088"/>
    </source>
</evidence>
<feature type="domain" description="Gram-positive cocci surface proteins LPxTG" evidence="7">
    <location>
        <begin position="11"/>
        <end position="45"/>
    </location>
</feature>
<gene>
    <name evidence="8" type="ORF">J4710_03305</name>
</gene>
<keyword evidence="6" id="KW-0812">Transmembrane</keyword>
<evidence type="ECO:0000256" key="2">
    <source>
        <dbReference type="ARBA" id="ARBA00022512"/>
    </source>
</evidence>
<sequence>MDNKTNKQSKLPETGEEETRNATLFGSLFAGLGALLLFAKRRRKR</sequence>
<keyword evidence="6" id="KW-1133">Transmembrane helix</keyword>
<reference evidence="8" key="1">
    <citation type="submission" date="2021-03" db="EMBL/GenBank/DDBJ databases">
        <title>Molecular epidemiology and mechanisms of colistin and carbapenem resistance in Enterobacteriaceae from clinical isolates, the environment and porcine samples in Pretoria, South Africa.</title>
        <authorList>
            <person name="Bogoshi D."/>
            <person name="Mbelle N.M."/>
            <person name="Naidoo V."/>
            <person name="Osei Sekyere J."/>
        </authorList>
    </citation>
    <scope>NUCLEOTIDE SEQUENCE</scope>
    <source>
        <strain evidence="8">ESB009</strain>
    </source>
</reference>
<dbReference type="InterPro" id="IPR019931">
    <property type="entry name" value="LPXTG_anchor"/>
</dbReference>
<dbReference type="PROSITE" id="PS50847">
    <property type="entry name" value="GRAM_POS_ANCHORING"/>
    <property type="match status" value="1"/>
</dbReference>
<feature type="transmembrane region" description="Helical" evidence="6">
    <location>
        <begin position="20"/>
        <end position="39"/>
    </location>
</feature>
<keyword evidence="2" id="KW-0134">Cell wall</keyword>
<dbReference type="Pfam" id="PF00746">
    <property type="entry name" value="Gram_pos_anchor"/>
    <property type="match status" value="1"/>
</dbReference>
<evidence type="ECO:0000259" key="7">
    <source>
        <dbReference type="PROSITE" id="PS50847"/>
    </source>
</evidence>
<proteinExistence type="predicted"/>
<comment type="subcellular location">
    <subcellularLocation>
        <location evidence="1">Secreted</location>
        <location evidence="1">Cell wall</location>
        <topology evidence="1">Peptidoglycan-anchor</topology>
    </subcellularLocation>
</comment>
<dbReference type="EMBL" id="JAGETT010000012">
    <property type="protein sequence ID" value="MBO1919853.1"/>
    <property type="molecule type" value="Genomic_DNA"/>
</dbReference>